<dbReference type="Gene3D" id="2.40.110.10">
    <property type="entry name" value="Butyryl-CoA Dehydrogenase, subunit A, domain 2"/>
    <property type="match status" value="1"/>
</dbReference>
<evidence type="ECO:0000256" key="3">
    <source>
        <dbReference type="ARBA" id="ARBA00022630"/>
    </source>
</evidence>
<protein>
    <submittedName>
        <fullName evidence="9">Acyl-CoA dehydrogenase</fullName>
    </submittedName>
</protein>
<dbReference type="Proteomes" id="UP001484097">
    <property type="component" value="Unassembled WGS sequence"/>
</dbReference>
<reference evidence="9 10" key="1">
    <citation type="submission" date="2024-05" db="EMBL/GenBank/DDBJ databases">
        <authorList>
            <person name="Yi C."/>
        </authorList>
    </citation>
    <scope>NUCLEOTIDE SEQUENCE [LARGE SCALE GENOMIC DNA]</scope>
    <source>
        <strain evidence="9 10">XS13</strain>
    </source>
</reference>
<dbReference type="Pfam" id="PF22924">
    <property type="entry name" value="ACOX_C_alpha1"/>
    <property type="match status" value="1"/>
</dbReference>
<name>A0ABV0IDC7_9MICC</name>
<evidence type="ECO:0000259" key="7">
    <source>
        <dbReference type="Pfam" id="PF01756"/>
    </source>
</evidence>
<dbReference type="InterPro" id="IPR046373">
    <property type="entry name" value="Acyl-CoA_Oxase/DH_mid-dom_sf"/>
</dbReference>
<evidence type="ECO:0000256" key="2">
    <source>
        <dbReference type="ARBA" id="ARBA00006288"/>
    </source>
</evidence>
<evidence type="ECO:0000256" key="6">
    <source>
        <dbReference type="SAM" id="MobiDB-lite"/>
    </source>
</evidence>
<dbReference type="Gene3D" id="1.20.140.10">
    <property type="entry name" value="Butyryl-CoA Dehydrogenase, subunit A, domain 3"/>
    <property type="match status" value="2"/>
</dbReference>
<evidence type="ECO:0000313" key="10">
    <source>
        <dbReference type="Proteomes" id="UP001484097"/>
    </source>
</evidence>
<proteinExistence type="inferred from homology"/>
<evidence type="ECO:0000256" key="5">
    <source>
        <dbReference type="ARBA" id="ARBA00023002"/>
    </source>
</evidence>
<dbReference type="RefSeq" id="WP_347918086.1">
    <property type="nucleotide sequence ID" value="NZ_JBDXMX010000001.1"/>
</dbReference>
<keyword evidence="10" id="KW-1185">Reference proteome</keyword>
<dbReference type="InterPro" id="IPR055060">
    <property type="entry name" value="ACOX_C_alpha1"/>
</dbReference>
<dbReference type="PIRSF" id="PIRSF000168">
    <property type="entry name" value="Acyl-CoA_oxidase"/>
    <property type="match status" value="1"/>
</dbReference>
<accession>A0ABV0IDC7</accession>
<keyword evidence="4" id="KW-0274">FAD</keyword>
<feature type="compositionally biased region" description="Basic residues" evidence="6">
    <location>
        <begin position="716"/>
        <end position="725"/>
    </location>
</feature>
<comment type="caution">
    <text evidence="9">The sequence shown here is derived from an EMBL/GenBank/DDBJ whole genome shotgun (WGS) entry which is preliminary data.</text>
</comment>
<dbReference type="Gene3D" id="1.10.540.10">
    <property type="entry name" value="Acyl-CoA dehydrogenase/oxidase, N-terminal domain"/>
    <property type="match status" value="1"/>
</dbReference>
<organism evidence="9 10">
    <name type="scientific">Citricoccus nitrophenolicus</name>
    <dbReference type="NCBI Taxonomy" id="863575"/>
    <lineage>
        <taxon>Bacteria</taxon>
        <taxon>Bacillati</taxon>
        <taxon>Actinomycetota</taxon>
        <taxon>Actinomycetes</taxon>
        <taxon>Micrococcales</taxon>
        <taxon>Micrococcaceae</taxon>
        <taxon>Citricoccus</taxon>
    </lineage>
</organism>
<dbReference type="SUPFAM" id="SSF56645">
    <property type="entry name" value="Acyl-CoA dehydrogenase NM domain-like"/>
    <property type="match status" value="1"/>
</dbReference>
<dbReference type="InterPro" id="IPR012258">
    <property type="entry name" value="Acyl-CoA_oxidase"/>
</dbReference>
<dbReference type="SUPFAM" id="SSF47203">
    <property type="entry name" value="Acyl-CoA dehydrogenase C-terminal domain-like"/>
    <property type="match status" value="2"/>
</dbReference>
<dbReference type="InterPro" id="IPR002655">
    <property type="entry name" value="Acyl-CoA_oxidase_C"/>
</dbReference>
<keyword evidence="5" id="KW-0560">Oxidoreductase</keyword>
<evidence type="ECO:0000256" key="1">
    <source>
        <dbReference type="ARBA" id="ARBA00001974"/>
    </source>
</evidence>
<evidence type="ECO:0000313" key="9">
    <source>
        <dbReference type="EMBL" id="MEO9246161.1"/>
    </source>
</evidence>
<comment type="cofactor">
    <cofactor evidence="1">
        <name>FAD</name>
        <dbReference type="ChEBI" id="CHEBI:57692"/>
    </cofactor>
</comment>
<feature type="region of interest" description="Disordered" evidence="6">
    <location>
        <begin position="706"/>
        <end position="725"/>
    </location>
</feature>
<dbReference type="EMBL" id="JBDXMX010000001">
    <property type="protein sequence ID" value="MEO9246161.1"/>
    <property type="molecule type" value="Genomic_DNA"/>
</dbReference>
<keyword evidence="3" id="KW-0285">Flavoprotein</keyword>
<dbReference type="InterPro" id="IPR036250">
    <property type="entry name" value="AcylCo_DH-like_C"/>
</dbReference>
<dbReference type="InterPro" id="IPR009100">
    <property type="entry name" value="AcylCoA_DH/oxidase_NM_dom_sf"/>
</dbReference>
<dbReference type="PANTHER" id="PTHR10909">
    <property type="entry name" value="ELECTRON TRANSPORT OXIDOREDUCTASE"/>
    <property type="match status" value="1"/>
</dbReference>
<gene>
    <name evidence="9" type="ORF">ABDK96_00490</name>
</gene>
<sequence>MTTTSDSSVTPLPGGTVPPTPTSVDTAEAQAAFSAISPAEPGGLDLRAVQELLLGRWSAERREGRENAKNPDLHKLDNITMEEHRERVLQQLRILVDAGAVQKAFPTSLGGADNHGGNIALFTELVSADPSLQIKAGVQWGLFGSAILHLGTQSHHERLLPDVMSLDVPGAFAMTEIGHGSDVASIGTTATYLPETDEFEIHTPFKAAWKEYLGNAALHGKAATVFAQLITNGVNHGVHCFYVPLRDEAGDFLPGVGGEDDGYKGGLNGIDNGRLHFDHVRVPRTNLLDRYGHVDENGGYTSDIASPGRRFFTMIGTLVQGRVSLSMSGAAASALALTGAITYGNQRRQFNATSDVREEVLMDYQLHQRRLIDRLARTYADTFAANELLEKFHSIFSGESDTDEDRQELETLAAAIKPLTTWNALDTLQEAREACGGAGYMAKNRFASLRQDLDIYVTFEGDNNVLLQLVGKRLLSDYSKDLTNLSIGALSRYVRGQATEAMVNRSGLRRVAQAVQDAGSERKSASWFKDPEVQRALLEDRVRTKTGAVAQALMPVAKKPQAEQAATFNQNQADLIDAARNHGELLEWEAFTRALDSIEDDHTQQVMTWLRNLFALRVIEDDLGWFIQSGRISAQRARTLRGYINRLAARLRPHAQDLVDAFGYEQEHLRMDITTGAEAERQDEAAEYYRKLRASADAPIHEKVLHQREKNAAKAARARGGKAGR</sequence>
<comment type="similarity">
    <text evidence="2">Belongs to the acyl-CoA oxidase family.</text>
</comment>
<feature type="domain" description="Acyl-CoA oxidase C-alpha1" evidence="8">
    <location>
        <begin position="316"/>
        <end position="475"/>
    </location>
</feature>
<dbReference type="Pfam" id="PF01756">
    <property type="entry name" value="ACOX"/>
    <property type="match status" value="1"/>
</dbReference>
<evidence type="ECO:0000256" key="4">
    <source>
        <dbReference type="ARBA" id="ARBA00022827"/>
    </source>
</evidence>
<dbReference type="InterPro" id="IPR037069">
    <property type="entry name" value="AcylCoA_DH/ox_N_sf"/>
</dbReference>
<evidence type="ECO:0000259" key="8">
    <source>
        <dbReference type="Pfam" id="PF22924"/>
    </source>
</evidence>
<feature type="domain" description="Acyl-CoA oxidase C-terminal" evidence="7">
    <location>
        <begin position="531"/>
        <end position="669"/>
    </location>
</feature>
<feature type="region of interest" description="Disordered" evidence="6">
    <location>
        <begin position="1"/>
        <end position="24"/>
    </location>
</feature>